<proteinExistence type="predicted"/>
<dbReference type="EMBL" id="JAAAXJ010000003">
    <property type="protein sequence ID" value="NBJ24407.1"/>
    <property type="molecule type" value="Genomic_DNA"/>
</dbReference>
<evidence type="ECO:0000313" key="1">
    <source>
        <dbReference type="EMBL" id="NBJ24407.1"/>
    </source>
</evidence>
<keyword evidence="2" id="KW-1185">Reference proteome</keyword>
<organism evidence="1 2">
    <name type="scientific">Microvirga arsenatis</name>
    <dbReference type="NCBI Taxonomy" id="2692265"/>
    <lineage>
        <taxon>Bacteria</taxon>
        <taxon>Pseudomonadati</taxon>
        <taxon>Pseudomonadota</taxon>
        <taxon>Alphaproteobacteria</taxon>
        <taxon>Hyphomicrobiales</taxon>
        <taxon>Methylobacteriaceae</taxon>
        <taxon>Microvirga</taxon>
    </lineage>
</organism>
<dbReference type="RefSeq" id="WP_161722366.1">
    <property type="nucleotide sequence ID" value="NZ_JAAAXI010000004.1"/>
</dbReference>
<protein>
    <submittedName>
        <fullName evidence="1">Uncharacterized protein</fullName>
    </submittedName>
</protein>
<evidence type="ECO:0000313" key="2">
    <source>
        <dbReference type="Proteomes" id="UP000818323"/>
    </source>
</evidence>
<gene>
    <name evidence="1" type="ORF">GR303_08565</name>
</gene>
<comment type="caution">
    <text evidence="1">The sequence shown here is derived from an EMBL/GenBank/DDBJ whole genome shotgun (WGS) entry which is preliminary data.</text>
</comment>
<accession>A0ABW9YX44</accession>
<dbReference type="Proteomes" id="UP000818323">
    <property type="component" value="Unassembled WGS sequence"/>
</dbReference>
<reference evidence="1 2" key="1">
    <citation type="submission" date="2020-01" db="EMBL/GenBank/DDBJ databases">
        <title>Microvirga sp. nov., an arsenate reduction bacterium isolated from Tibet hotspring sediments.</title>
        <authorList>
            <person name="Yuan C.-G."/>
        </authorList>
    </citation>
    <scope>NUCLEOTIDE SEQUENCE [LARGE SCALE GENOMIC DNA]</scope>
    <source>
        <strain evidence="1 2">SYSU G3D203</strain>
    </source>
</reference>
<name>A0ABW9YX44_9HYPH</name>
<sequence>MSPDEIEARIVRAYVQLACTPETDGSRTVTIARFGALEARLTEVPETQRLPSLPWFWLELYSNAHRVVIDSCGCTELDELELGRAVEFIADAQHGGQSLH</sequence>